<dbReference type="PANTHER" id="PTHR33937">
    <property type="entry name" value="IRON-MOLYBDENUM PROTEIN-RELATED-RELATED"/>
    <property type="match status" value="1"/>
</dbReference>
<dbReference type="STRING" id="36849.OXPF_02890"/>
<dbReference type="RefSeq" id="WP_054873436.1">
    <property type="nucleotide sequence ID" value="NZ_LKET01000014.1"/>
</dbReference>
<protein>
    <submittedName>
        <fullName evidence="2">FeMo cofactor biosynthesis protein NifB</fullName>
    </submittedName>
</protein>
<dbReference type="InterPro" id="IPR003731">
    <property type="entry name" value="Di-Nase_FeMo-co_biosynth"/>
</dbReference>
<sequence length="122" mass="13829">MGGKWRVAVASTDGKVINEHFGRAKDFFIIDIKSDGSREYIERRIVTPLCANGEHKNEELSYVINALSDCTAVLVARVGMGVKRALEINKISVFEQPDYIENALTKLTNYFIKTNHSYMEEK</sequence>
<dbReference type="AlphaFoldDB" id="A0A0P8WU16"/>
<keyword evidence="3" id="KW-1185">Reference proteome</keyword>
<dbReference type="InterPro" id="IPR036105">
    <property type="entry name" value="DiNase_FeMo-co_biosyn_sf"/>
</dbReference>
<feature type="domain" description="Dinitrogenase iron-molybdenum cofactor biosynthesis" evidence="1">
    <location>
        <begin position="13"/>
        <end position="107"/>
    </location>
</feature>
<dbReference type="InterPro" id="IPR051840">
    <property type="entry name" value="NifX/NifY_domain"/>
</dbReference>
<dbReference type="SUPFAM" id="SSF53146">
    <property type="entry name" value="Nitrogenase accessory factor-like"/>
    <property type="match status" value="1"/>
</dbReference>
<proteinExistence type="predicted"/>
<dbReference type="PANTHER" id="PTHR33937:SF2">
    <property type="entry name" value="DINITROGENASE IRON-MOLYBDENUM COFACTOR BIOSYNTHESIS DOMAIN-CONTAINING PROTEIN"/>
    <property type="match status" value="1"/>
</dbReference>
<organism evidence="2 3">
    <name type="scientific">Oxobacter pfennigii</name>
    <dbReference type="NCBI Taxonomy" id="36849"/>
    <lineage>
        <taxon>Bacteria</taxon>
        <taxon>Bacillati</taxon>
        <taxon>Bacillota</taxon>
        <taxon>Clostridia</taxon>
        <taxon>Eubacteriales</taxon>
        <taxon>Clostridiaceae</taxon>
        <taxon>Oxobacter</taxon>
    </lineage>
</organism>
<dbReference type="OrthoDB" id="280278at2"/>
<reference evidence="2 3" key="1">
    <citation type="submission" date="2015-09" db="EMBL/GenBank/DDBJ databases">
        <title>Genome sequence of Oxobacter pfennigii DSM 3222.</title>
        <authorList>
            <person name="Poehlein A."/>
            <person name="Bengelsdorf F.R."/>
            <person name="Schiel-Bengelsdorf B."/>
            <person name="Duerre P."/>
            <person name="Daniel R."/>
        </authorList>
    </citation>
    <scope>NUCLEOTIDE SEQUENCE [LARGE SCALE GENOMIC DNA]</scope>
    <source>
        <strain evidence="2 3">DSM 3222</strain>
    </source>
</reference>
<dbReference type="Pfam" id="PF02579">
    <property type="entry name" value="Nitro_FeMo-Co"/>
    <property type="match status" value="1"/>
</dbReference>
<accession>A0A0P8WU16</accession>
<gene>
    <name evidence="2" type="primary">nifB_1</name>
    <name evidence="2" type="ORF">OXPF_02890</name>
</gene>
<evidence type="ECO:0000313" key="3">
    <source>
        <dbReference type="Proteomes" id="UP000050326"/>
    </source>
</evidence>
<dbReference type="Proteomes" id="UP000050326">
    <property type="component" value="Unassembled WGS sequence"/>
</dbReference>
<comment type="caution">
    <text evidence="2">The sequence shown here is derived from an EMBL/GenBank/DDBJ whole genome shotgun (WGS) entry which is preliminary data.</text>
</comment>
<dbReference type="EMBL" id="LKET01000014">
    <property type="protein sequence ID" value="KPU46179.1"/>
    <property type="molecule type" value="Genomic_DNA"/>
</dbReference>
<evidence type="ECO:0000313" key="2">
    <source>
        <dbReference type="EMBL" id="KPU46179.1"/>
    </source>
</evidence>
<dbReference type="Gene3D" id="3.30.420.130">
    <property type="entry name" value="Dinitrogenase iron-molybdenum cofactor biosynthesis domain"/>
    <property type="match status" value="1"/>
</dbReference>
<name>A0A0P8WU16_9CLOT</name>
<evidence type="ECO:0000259" key="1">
    <source>
        <dbReference type="Pfam" id="PF02579"/>
    </source>
</evidence>